<keyword evidence="3" id="KW-1185">Reference proteome</keyword>
<dbReference type="RefSeq" id="WP_301120859.1">
    <property type="nucleotide sequence ID" value="NZ_JAUHPX010000006.1"/>
</dbReference>
<evidence type="ECO:0000313" key="3">
    <source>
        <dbReference type="Proteomes" id="UP001172737"/>
    </source>
</evidence>
<keyword evidence="1" id="KW-1133">Transmembrane helix</keyword>
<protein>
    <submittedName>
        <fullName evidence="2">Uncharacterized protein</fullName>
    </submittedName>
</protein>
<evidence type="ECO:0000256" key="1">
    <source>
        <dbReference type="SAM" id="Phobius"/>
    </source>
</evidence>
<feature type="transmembrane region" description="Helical" evidence="1">
    <location>
        <begin position="21"/>
        <end position="42"/>
    </location>
</feature>
<accession>A0AAW7MA66</accession>
<sequence length="179" mass="18374">MGASRDDDVARLQREQPTRRAALAGMLIAGALLVLVAVAALWTRPATVPTYATEAWTGAETVTVRSAVDVGASGPFAACPRIWLADGTRVGALLVDGWAASIPGFAHGERLPTLRATVDGLRVGDGFGEDVTPVEVRVLDLGDPDDAVLAHIWTVACGGAAGVAMVAPDAVLESLALLP</sequence>
<proteinExistence type="predicted"/>
<keyword evidence="1" id="KW-0472">Membrane</keyword>
<reference evidence="2" key="1">
    <citation type="submission" date="2023-06" db="EMBL/GenBank/DDBJ databases">
        <title>Sysu t00039.</title>
        <authorList>
            <person name="Gao L."/>
            <person name="Fang B.-Z."/>
            <person name="Li W.-J."/>
        </authorList>
    </citation>
    <scope>NUCLEOTIDE SEQUENCE</scope>
    <source>
        <strain evidence="2">SYSU T00039</strain>
    </source>
</reference>
<comment type="caution">
    <text evidence="2">The sequence shown here is derived from an EMBL/GenBank/DDBJ whole genome shotgun (WGS) entry which is preliminary data.</text>
</comment>
<dbReference type="EMBL" id="JAUHPX010000006">
    <property type="protein sequence ID" value="MDN4488691.1"/>
    <property type="molecule type" value="Genomic_DNA"/>
</dbReference>
<name>A0AAW7MA66_9MICO</name>
<evidence type="ECO:0000313" key="2">
    <source>
        <dbReference type="EMBL" id="MDN4488691.1"/>
    </source>
</evidence>
<dbReference type="AlphaFoldDB" id="A0AAW7MA66"/>
<dbReference type="Proteomes" id="UP001172737">
    <property type="component" value="Unassembled WGS sequence"/>
</dbReference>
<gene>
    <name evidence="2" type="ORF">QQX10_10990</name>
</gene>
<keyword evidence="1" id="KW-0812">Transmembrane</keyword>
<organism evidence="2 3">
    <name type="scientific">Demequina lignilytica</name>
    <dbReference type="NCBI Taxonomy" id="3051663"/>
    <lineage>
        <taxon>Bacteria</taxon>
        <taxon>Bacillati</taxon>
        <taxon>Actinomycetota</taxon>
        <taxon>Actinomycetes</taxon>
        <taxon>Micrococcales</taxon>
        <taxon>Demequinaceae</taxon>
        <taxon>Demequina</taxon>
    </lineage>
</organism>